<proteinExistence type="predicted"/>
<dbReference type="Pfam" id="PF10536">
    <property type="entry name" value="PMD"/>
    <property type="match status" value="1"/>
</dbReference>
<sequence length="689" mass="78842">MKDELFPAKLIEYLKISGFYGVLQCYYDKVDNHLVTSLVECWRPETHTFHFPFGETTITLEDVQMLWGLPLSDRVVSGSDFKWDNQQKIDNCENFLGITGLEGQDLSTNTIRFTTILQEIKASWPAPNASNEECLKIARCIIMHLIGAVVLPDHSGSAIYYFHLQNLIDLRECGKLSWGSAALACLYRNLCKAAEPSNWELAGPAMLLQMWAWERIPRIAPRIREGFDFSTPFGGRWRGSLSWAGVIRSSLTDFRSHIQCLNTDEFTWRPYEHVAHLINPMYTRGRACWNCDTYLVVFEVVEPHLPSRVMRQFGFFQTVPNNLLITRDEHTTLHGLSRKATTINWNQECAMYIAHWINRMAHVVTGQECGGEYRASPMYMNWFLERTAFYVEDPARQTGNTTRDVNIGGRFELLTQGIGDMHRMASQDNPFGLDNQLGGVQQMAQHYLNLTGAQHNLDYQTSHLASQWNPFEFPPHPPYNVDRPVTRADQRNTDTYFRFREPYTGNVPNYSYNETGESSSSMNEASSSTNQEFMSHHSGSMNETSLQFTPWQNSDFSHSTVGGDGFGESSNQGASSHLSPMEFSPMINQEHQEYYTPQQEEQTQTQQDFSGSFFSSLFDVDNFNQQYYNRPPQTRGNISPIPYGGNFSSTPEVQQEDQDEQLGRGRRNRNPTRCPISGGPLYRPHGHNH</sequence>
<feature type="compositionally biased region" description="Polar residues" evidence="1">
    <location>
        <begin position="529"/>
        <end position="560"/>
    </location>
</feature>
<feature type="compositionally biased region" description="Low complexity" evidence="1">
    <location>
        <begin position="518"/>
        <end position="528"/>
    </location>
</feature>
<dbReference type="Proteomes" id="UP001408789">
    <property type="component" value="Unassembled WGS sequence"/>
</dbReference>
<dbReference type="InterPro" id="IPR019557">
    <property type="entry name" value="AminoTfrase-like_pln_mobile"/>
</dbReference>
<feature type="region of interest" description="Disordered" evidence="1">
    <location>
        <begin position="626"/>
        <end position="689"/>
    </location>
</feature>
<evidence type="ECO:0000313" key="4">
    <source>
        <dbReference type="Proteomes" id="UP001408789"/>
    </source>
</evidence>
<dbReference type="EMBL" id="JBCNJP010000027">
    <property type="protein sequence ID" value="KAK9051618.1"/>
    <property type="molecule type" value="Genomic_DNA"/>
</dbReference>
<dbReference type="AlphaFoldDB" id="A0AAP0CAF6"/>
<dbReference type="PANTHER" id="PTHR46033">
    <property type="entry name" value="PROTEIN MAIN-LIKE 2"/>
    <property type="match status" value="1"/>
</dbReference>
<dbReference type="GO" id="GO:0010073">
    <property type="term" value="P:meristem maintenance"/>
    <property type="evidence" value="ECO:0007669"/>
    <property type="project" value="InterPro"/>
</dbReference>
<evidence type="ECO:0000313" key="3">
    <source>
        <dbReference type="EMBL" id="KAK9051618.1"/>
    </source>
</evidence>
<feature type="compositionally biased region" description="Polar residues" evidence="1">
    <location>
        <begin position="508"/>
        <end position="517"/>
    </location>
</feature>
<feature type="compositionally biased region" description="Polar residues" evidence="1">
    <location>
        <begin position="568"/>
        <end position="578"/>
    </location>
</feature>
<feature type="domain" description="Aminotransferase-like plant mobile" evidence="2">
    <location>
        <begin position="18"/>
        <end position="383"/>
    </location>
</feature>
<dbReference type="PANTHER" id="PTHR46033:SF8">
    <property type="entry name" value="PROTEIN MAINTENANCE OF MERISTEMS-LIKE"/>
    <property type="match status" value="1"/>
</dbReference>
<name>A0AAP0CAF6_9ASTR</name>
<gene>
    <name evidence="3" type="ORF">SSX86_028245</name>
</gene>
<comment type="caution">
    <text evidence="3">The sequence shown here is derived from an EMBL/GenBank/DDBJ whole genome shotgun (WGS) entry which is preliminary data.</text>
</comment>
<dbReference type="InterPro" id="IPR044824">
    <property type="entry name" value="MAIN-like"/>
</dbReference>
<feature type="region of interest" description="Disordered" evidence="1">
    <location>
        <begin position="508"/>
        <end position="581"/>
    </location>
</feature>
<reference evidence="3 4" key="1">
    <citation type="submission" date="2024-04" db="EMBL/GenBank/DDBJ databases">
        <title>The reference genome of an endangered Asteraceae, Deinandra increscens subsp. villosa, native to the Central Coast of California.</title>
        <authorList>
            <person name="Guilliams M."/>
            <person name="Hasenstab-Lehman K."/>
            <person name="Meyer R."/>
            <person name="Mcevoy S."/>
        </authorList>
    </citation>
    <scope>NUCLEOTIDE SEQUENCE [LARGE SCALE GENOMIC DNA]</scope>
    <source>
        <tissue evidence="3">Leaf</tissue>
    </source>
</reference>
<protein>
    <recommendedName>
        <fullName evidence="2">Aminotransferase-like plant mobile domain-containing protein</fullName>
    </recommendedName>
</protein>
<keyword evidence="4" id="KW-1185">Reference proteome</keyword>
<accession>A0AAP0CAF6</accession>
<organism evidence="3 4">
    <name type="scientific">Deinandra increscens subsp. villosa</name>
    <dbReference type="NCBI Taxonomy" id="3103831"/>
    <lineage>
        <taxon>Eukaryota</taxon>
        <taxon>Viridiplantae</taxon>
        <taxon>Streptophyta</taxon>
        <taxon>Embryophyta</taxon>
        <taxon>Tracheophyta</taxon>
        <taxon>Spermatophyta</taxon>
        <taxon>Magnoliopsida</taxon>
        <taxon>eudicotyledons</taxon>
        <taxon>Gunneridae</taxon>
        <taxon>Pentapetalae</taxon>
        <taxon>asterids</taxon>
        <taxon>campanulids</taxon>
        <taxon>Asterales</taxon>
        <taxon>Asteraceae</taxon>
        <taxon>Asteroideae</taxon>
        <taxon>Heliantheae alliance</taxon>
        <taxon>Madieae</taxon>
        <taxon>Madiinae</taxon>
        <taxon>Deinandra</taxon>
    </lineage>
</organism>
<evidence type="ECO:0000259" key="2">
    <source>
        <dbReference type="Pfam" id="PF10536"/>
    </source>
</evidence>
<evidence type="ECO:0000256" key="1">
    <source>
        <dbReference type="SAM" id="MobiDB-lite"/>
    </source>
</evidence>
<feature type="compositionally biased region" description="Polar residues" evidence="1">
    <location>
        <begin position="626"/>
        <end position="637"/>
    </location>
</feature>